<dbReference type="GO" id="GO:0044183">
    <property type="term" value="F:protein folding chaperone"/>
    <property type="evidence" value="ECO:0007669"/>
    <property type="project" value="TreeGrafter"/>
</dbReference>
<evidence type="ECO:0000256" key="2">
    <source>
        <dbReference type="ARBA" id="ARBA00023186"/>
    </source>
</evidence>
<reference evidence="4" key="1">
    <citation type="submission" date="2021-01" db="EMBL/GenBank/DDBJ databases">
        <authorList>
            <person name="Corre E."/>
            <person name="Pelletier E."/>
            <person name="Niang G."/>
            <person name="Scheremetjew M."/>
            <person name="Finn R."/>
            <person name="Kale V."/>
            <person name="Holt S."/>
            <person name="Cochrane G."/>
            <person name="Meng A."/>
            <person name="Brown T."/>
            <person name="Cohen L."/>
        </authorList>
    </citation>
    <scope>NUCLEOTIDE SEQUENCE</scope>
    <source>
        <strain evidence="4">SAG 11-49</strain>
    </source>
</reference>
<dbReference type="InterPro" id="IPR002777">
    <property type="entry name" value="PFD_beta-like"/>
</dbReference>
<keyword evidence="3" id="KW-0175">Coiled coil</keyword>
<dbReference type="Gene3D" id="1.10.287.370">
    <property type="match status" value="1"/>
</dbReference>
<dbReference type="Pfam" id="PF01920">
    <property type="entry name" value="Prefoldin_2"/>
    <property type="match status" value="1"/>
</dbReference>
<evidence type="ECO:0000256" key="3">
    <source>
        <dbReference type="SAM" id="Coils"/>
    </source>
</evidence>
<gene>
    <name evidence="4" type="ORF">CLEI1391_LOCUS7695</name>
</gene>
<feature type="coiled-coil region" evidence="3">
    <location>
        <begin position="91"/>
        <end position="125"/>
    </location>
</feature>
<dbReference type="GO" id="GO:0009409">
    <property type="term" value="P:response to cold"/>
    <property type="evidence" value="ECO:0007669"/>
    <property type="project" value="UniProtKB-ARBA"/>
</dbReference>
<dbReference type="EMBL" id="HBFB01013685">
    <property type="protein sequence ID" value="CAD8676912.1"/>
    <property type="molecule type" value="Transcribed_RNA"/>
</dbReference>
<dbReference type="PANTHER" id="PTHR20903">
    <property type="entry name" value="PREFOLDIN SUBUNIT 1-RELATED"/>
    <property type="match status" value="1"/>
</dbReference>
<keyword evidence="2" id="KW-0143">Chaperone</keyword>
<dbReference type="GO" id="GO:0016272">
    <property type="term" value="C:prefoldin complex"/>
    <property type="evidence" value="ECO:0007669"/>
    <property type="project" value="InterPro"/>
</dbReference>
<dbReference type="SUPFAM" id="SSF46579">
    <property type="entry name" value="Prefoldin"/>
    <property type="match status" value="1"/>
</dbReference>
<name>A0A7S0RGI1_9CHLO</name>
<protein>
    <recommendedName>
        <fullName evidence="5">Prefoldin subunit 1</fullName>
    </recommendedName>
</protein>
<organism evidence="4">
    <name type="scientific">Chlamydomonas leiostraca</name>
    <dbReference type="NCBI Taxonomy" id="1034604"/>
    <lineage>
        <taxon>Eukaryota</taxon>
        <taxon>Viridiplantae</taxon>
        <taxon>Chlorophyta</taxon>
        <taxon>core chlorophytes</taxon>
        <taxon>Chlorophyceae</taxon>
        <taxon>CS clade</taxon>
        <taxon>Chlamydomonadales</taxon>
        <taxon>Chlamydomonadaceae</taxon>
        <taxon>Chlamydomonas</taxon>
    </lineage>
</organism>
<proteinExistence type="inferred from homology"/>
<evidence type="ECO:0000313" key="4">
    <source>
        <dbReference type="EMBL" id="CAD8676912.1"/>
    </source>
</evidence>
<dbReference type="GO" id="GO:0005737">
    <property type="term" value="C:cytoplasm"/>
    <property type="evidence" value="ECO:0007669"/>
    <property type="project" value="TreeGrafter"/>
</dbReference>
<dbReference type="PANTHER" id="PTHR20903:SF0">
    <property type="entry name" value="PREFOLDIN SUBUNIT 1"/>
    <property type="match status" value="1"/>
</dbReference>
<dbReference type="InterPro" id="IPR009053">
    <property type="entry name" value="Prefoldin"/>
</dbReference>
<sequence>MAATKVDEDEKVAFELQERLLMSHQTLARLQNQDLSAVRRKKQVELMISEMKALPDNTVMYKSVGKAYFLSPKTDLVSEAEGTVQAVSTEIESIKTQRGVVEQKLKETEGELRELITSHPELRRQLTNVRVA</sequence>
<dbReference type="AlphaFoldDB" id="A0A7S0RGI1"/>
<evidence type="ECO:0000256" key="1">
    <source>
        <dbReference type="ARBA" id="ARBA00008045"/>
    </source>
</evidence>
<accession>A0A7S0RGI1</accession>
<dbReference type="GO" id="GO:0051082">
    <property type="term" value="F:unfolded protein binding"/>
    <property type="evidence" value="ECO:0007669"/>
    <property type="project" value="InterPro"/>
</dbReference>
<comment type="similarity">
    <text evidence="1">Belongs to the prefoldin subunit beta family.</text>
</comment>
<evidence type="ECO:0008006" key="5">
    <source>
        <dbReference type="Google" id="ProtNLM"/>
    </source>
</evidence>